<dbReference type="VEuPathDB" id="VectorBase:ISCW014058"/>
<evidence type="ECO:0000313" key="2">
    <source>
        <dbReference type="EnsemblMetazoa" id="ISCW014058-PA"/>
    </source>
</evidence>
<dbReference type="PaxDb" id="6945-B7QLC5"/>
<dbReference type="SUPFAM" id="SSF52047">
    <property type="entry name" value="RNI-like"/>
    <property type="match status" value="2"/>
</dbReference>
<dbReference type="SMART" id="SM00368">
    <property type="entry name" value="LRR_RI"/>
    <property type="match status" value="3"/>
</dbReference>
<dbReference type="Proteomes" id="UP000001555">
    <property type="component" value="Unassembled WGS sequence"/>
</dbReference>
<reference evidence="2" key="2">
    <citation type="submission" date="2020-05" db="UniProtKB">
        <authorList>
            <consortium name="EnsemblMetazoa"/>
        </authorList>
    </citation>
    <scope>IDENTIFICATION</scope>
    <source>
        <strain evidence="2">wikel</strain>
    </source>
</reference>
<dbReference type="HOGENOM" id="CLU_907857_0_0_1"/>
<keyword evidence="3" id="KW-1185">Reference proteome</keyword>
<dbReference type="PANTHER" id="PTHR24111">
    <property type="entry name" value="LEUCINE-RICH REPEAT-CONTAINING PROTEIN 34"/>
    <property type="match status" value="1"/>
</dbReference>
<proteinExistence type="predicted"/>
<dbReference type="VEuPathDB" id="VectorBase:ISCI014058"/>
<dbReference type="EMBL" id="ABJB010667959">
    <property type="status" value="NOT_ANNOTATED_CDS"/>
    <property type="molecule type" value="Genomic_DNA"/>
</dbReference>
<evidence type="ECO:0000256" key="1">
    <source>
        <dbReference type="ARBA" id="ARBA00022737"/>
    </source>
</evidence>
<keyword evidence="1" id="KW-0677">Repeat</keyword>
<sequence>MCIEGSTFVRNDAWSLINALCHNENLETLKLIKCGLDSSTTEPFARLLMMNKSLRKIDVSKNNFDFQSAVLIGNAFRFNSTLRTLNLDKNNFGHNGIMFLILALNENNFITELGFHSTPVDVSLNEFLRLQNVYHRVRFNYNGNQLLGISNSIINNSNGITHLNICNVNEGTIDNDFLRQLFLALRSAVRLESINMELNTHLEQDAAIEFSGVLSTSKTLKKIRLITYTVSSAPALLMNALAFNDTIDTLNLRCSNVKTFTSHFANALFVNQTIRNVNLDYNFFDIDDVVQIAEVLKRNRTLETLGI</sequence>
<dbReference type="InterPro" id="IPR032675">
    <property type="entry name" value="LRR_dom_sf"/>
</dbReference>
<name>A0A1S4LHE8_IXOSC</name>
<reference evidence="3" key="1">
    <citation type="submission" date="2008-03" db="EMBL/GenBank/DDBJ databases">
        <title>Annotation of Ixodes scapularis.</title>
        <authorList>
            <consortium name="Ixodes scapularis Genome Project Consortium"/>
            <person name="Caler E."/>
            <person name="Hannick L.I."/>
            <person name="Bidwell S."/>
            <person name="Joardar V."/>
            <person name="Thiagarajan M."/>
            <person name="Amedeo P."/>
            <person name="Galinsky K.J."/>
            <person name="Schobel S."/>
            <person name="Inman J."/>
            <person name="Hostetler J."/>
            <person name="Miller J."/>
            <person name="Hammond M."/>
            <person name="Megy K."/>
            <person name="Lawson D."/>
            <person name="Kodira C."/>
            <person name="Sutton G."/>
            <person name="Meyer J."/>
            <person name="Hill C.A."/>
            <person name="Birren B."/>
            <person name="Nene V."/>
            <person name="Collins F."/>
            <person name="Alarcon-Chaidez F."/>
            <person name="Wikel S."/>
            <person name="Strausberg R."/>
        </authorList>
    </citation>
    <scope>NUCLEOTIDE SEQUENCE [LARGE SCALE GENOMIC DNA]</scope>
    <source>
        <strain evidence="3">Wikel</strain>
    </source>
</reference>
<evidence type="ECO:0000313" key="3">
    <source>
        <dbReference type="Proteomes" id="UP000001555"/>
    </source>
</evidence>
<organism evidence="2 3">
    <name type="scientific">Ixodes scapularis</name>
    <name type="common">Black-legged tick</name>
    <name type="synonym">Deer tick</name>
    <dbReference type="NCBI Taxonomy" id="6945"/>
    <lineage>
        <taxon>Eukaryota</taxon>
        <taxon>Metazoa</taxon>
        <taxon>Ecdysozoa</taxon>
        <taxon>Arthropoda</taxon>
        <taxon>Chelicerata</taxon>
        <taxon>Arachnida</taxon>
        <taxon>Acari</taxon>
        <taxon>Parasitiformes</taxon>
        <taxon>Ixodida</taxon>
        <taxon>Ixodoidea</taxon>
        <taxon>Ixodidae</taxon>
        <taxon>Ixodinae</taxon>
        <taxon>Ixodes</taxon>
    </lineage>
</organism>
<dbReference type="PANTHER" id="PTHR24111:SF0">
    <property type="entry name" value="LEUCINE-RICH REPEAT-CONTAINING PROTEIN"/>
    <property type="match status" value="1"/>
</dbReference>
<dbReference type="EnsemblMetazoa" id="ISCW014058-RA">
    <property type="protein sequence ID" value="ISCW014058-PA"/>
    <property type="gene ID" value="ISCW014058"/>
</dbReference>
<dbReference type="Gene3D" id="3.80.10.10">
    <property type="entry name" value="Ribonuclease Inhibitor"/>
    <property type="match status" value="2"/>
</dbReference>
<accession>A0A1S4LHE8</accession>
<protein>
    <submittedName>
        <fullName evidence="2">Uncharacterized protein</fullName>
    </submittedName>
</protein>
<dbReference type="InterPro" id="IPR052201">
    <property type="entry name" value="LRR-containing_regulator"/>
</dbReference>